<keyword evidence="3 6" id="KW-0863">Zinc-finger</keyword>
<reference evidence="9 10" key="1">
    <citation type="journal article" date="2015" name="Fungal Genet. Biol.">
        <title>Evolution of novel wood decay mechanisms in Agaricales revealed by the genome sequences of Fistulina hepatica and Cylindrobasidium torrendii.</title>
        <authorList>
            <person name="Floudas D."/>
            <person name="Held B.W."/>
            <person name="Riley R."/>
            <person name="Nagy L.G."/>
            <person name="Koehler G."/>
            <person name="Ransdell A.S."/>
            <person name="Younus H."/>
            <person name="Chow J."/>
            <person name="Chiniquy J."/>
            <person name="Lipzen A."/>
            <person name="Tritt A."/>
            <person name="Sun H."/>
            <person name="Haridas S."/>
            <person name="LaButti K."/>
            <person name="Ohm R.A."/>
            <person name="Kues U."/>
            <person name="Blanchette R.A."/>
            <person name="Grigoriev I.V."/>
            <person name="Minto R.E."/>
            <person name="Hibbett D.S."/>
        </authorList>
    </citation>
    <scope>NUCLEOTIDE SEQUENCE [LARGE SCALE GENOMIC DNA]</scope>
    <source>
        <strain evidence="9 10">FP15055 ss-10</strain>
    </source>
</reference>
<keyword evidence="4" id="KW-0862">Zinc</keyword>
<organism evidence="9 10">
    <name type="scientific">Cylindrobasidium torrendii FP15055 ss-10</name>
    <dbReference type="NCBI Taxonomy" id="1314674"/>
    <lineage>
        <taxon>Eukaryota</taxon>
        <taxon>Fungi</taxon>
        <taxon>Dikarya</taxon>
        <taxon>Basidiomycota</taxon>
        <taxon>Agaricomycotina</taxon>
        <taxon>Agaricomycetes</taxon>
        <taxon>Agaricomycetidae</taxon>
        <taxon>Agaricales</taxon>
        <taxon>Marasmiineae</taxon>
        <taxon>Physalacriaceae</taxon>
        <taxon>Cylindrobasidium</taxon>
    </lineage>
</organism>
<gene>
    <name evidence="9" type="ORF">CYLTODRAFT_453851</name>
</gene>
<accession>A0A0D7BCA9</accession>
<feature type="domain" description="C2H2-type" evidence="8">
    <location>
        <begin position="10"/>
        <end position="37"/>
    </location>
</feature>
<keyword evidence="1" id="KW-0479">Metal-binding</keyword>
<protein>
    <recommendedName>
        <fullName evidence="8">C2H2-type domain-containing protein</fullName>
    </recommendedName>
</protein>
<dbReference type="PANTHER" id="PTHR24393">
    <property type="entry name" value="ZINC FINGER PROTEIN"/>
    <property type="match status" value="1"/>
</dbReference>
<evidence type="ECO:0000313" key="9">
    <source>
        <dbReference type="EMBL" id="KIY68153.1"/>
    </source>
</evidence>
<proteinExistence type="predicted"/>
<evidence type="ECO:0000259" key="8">
    <source>
        <dbReference type="PROSITE" id="PS50157"/>
    </source>
</evidence>
<dbReference type="OrthoDB" id="654211at2759"/>
<evidence type="ECO:0000256" key="2">
    <source>
        <dbReference type="ARBA" id="ARBA00022737"/>
    </source>
</evidence>
<sequence>MSPSERERKHACSMCQKRFDRPSTLKKHLLVHTGEKAYQCDCCGRRFGVASNLNRHVKRCVLRATTSPMALPTTPSAAHALISSSTSDQSDQTTPSPPPAKKRRRSAPTSSTSWVPPSLRGFILMATSCRATATSLASPVDVWDERDSYAPAAANPYHPSCNFSRLPGAAIQSETYEWSEIPELDSYSDNTTSRTWGMGVLGVRVF</sequence>
<dbReference type="Pfam" id="PF00096">
    <property type="entry name" value="zf-C2H2"/>
    <property type="match status" value="2"/>
</dbReference>
<evidence type="ECO:0000256" key="3">
    <source>
        <dbReference type="ARBA" id="ARBA00022771"/>
    </source>
</evidence>
<dbReference type="FunFam" id="3.30.160.60:FF:000690">
    <property type="entry name" value="Zinc finger protein 354C"/>
    <property type="match status" value="1"/>
</dbReference>
<dbReference type="STRING" id="1314674.A0A0D7BCA9"/>
<evidence type="ECO:0000256" key="5">
    <source>
        <dbReference type="ARBA" id="ARBA00023242"/>
    </source>
</evidence>
<dbReference type="InterPro" id="IPR013087">
    <property type="entry name" value="Znf_C2H2_type"/>
</dbReference>
<feature type="domain" description="C2H2-type" evidence="8">
    <location>
        <begin position="38"/>
        <end position="68"/>
    </location>
</feature>
<dbReference type="FunFam" id="3.30.160.60:FF:002212">
    <property type="entry name" value="Zinc finger protein 672"/>
    <property type="match status" value="1"/>
</dbReference>
<dbReference type="SUPFAM" id="SSF57667">
    <property type="entry name" value="beta-beta-alpha zinc fingers"/>
    <property type="match status" value="1"/>
</dbReference>
<evidence type="ECO:0000313" key="10">
    <source>
        <dbReference type="Proteomes" id="UP000054007"/>
    </source>
</evidence>
<keyword evidence="2" id="KW-0677">Repeat</keyword>
<evidence type="ECO:0000256" key="7">
    <source>
        <dbReference type="SAM" id="MobiDB-lite"/>
    </source>
</evidence>
<dbReference type="SMART" id="SM00355">
    <property type="entry name" value="ZnF_C2H2"/>
    <property type="match status" value="2"/>
</dbReference>
<dbReference type="GO" id="GO:0001228">
    <property type="term" value="F:DNA-binding transcription activator activity, RNA polymerase II-specific"/>
    <property type="evidence" value="ECO:0007669"/>
    <property type="project" value="TreeGrafter"/>
</dbReference>
<dbReference type="Proteomes" id="UP000054007">
    <property type="component" value="Unassembled WGS sequence"/>
</dbReference>
<evidence type="ECO:0000256" key="1">
    <source>
        <dbReference type="ARBA" id="ARBA00022723"/>
    </source>
</evidence>
<dbReference type="PANTHER" id="PTHR24393:SF34">
    <property type="entry name" value="PR_SET DOMAIN 13"/>
    <property type="match status" value="1"/>
</dbReference>
<feature type="region of interest" description="Disordered" evidence="7">
    <location>
        <begin position="81"/>
        <end position="114"/>
    </location>
</feature>
<dbReference type="EMBL" id="KN880509">
    <property type="protein sequence ID" value="KIY68153.1"/>
    <property type="molecule type" value="Genomic_DNA"/>
</dbReference>
<evidence type="ECO:0000256" key="6">
    <source>
        <dbReference type="PROSITE-ProRule" id="PRU00042"/>
    </source>
</evidence>
<keyword evidence="5" id="KW-0539">Nucleus</keyword>
<dbReference type="GO" id="GO:0000978">
    <property type="term" value="F:RNA polymerase II cis-regulatory region sequence-specific DNA binding"/>
    <property type="evidence" value="ECO:0007669"/>
    <property type="project" value="TreeGrafter"/>
</dbReference>
<evidence type="ECO:0000256" key="4">
    <source>
        <dbReference type="ARBA" id="ARBA00022833"/>
    </source>
</evidence>
<keyword evidence="10" id="KW-1185">Reference proteome</keyword>
<name>A0A0D7BCA9_9AGAR</name>
<dbReference type="GO" id="GO:0005634">
    <property type="term" value="C:nucleus"/>
    <property type="evidence" value="ECO:0007669"/>
    <property type="project" value="TreeGrafter"/>
</dbReference>
<dbReference type="GO" id="GO:0008270">
    <property type="term" value="F:zinc ion binding"/>
    <property type="evidence" value="ECO:0007669"/>
    <property type="project" value="UniProtKB-KW"/>
</dbReference>
<dbReference type="PROSITE" id="PS00028">
    <property type="entry name" value="ZINC_FINGER_C2H2_1"/>
    <property type="match status" value="1"/>
</dbReference>
<dbReference type="Gene3D" id="3.30.160.60">
    <property type="entry name" value="Classic Zinc Finger"/>
    <property type="match status" value="2"/>
</dbReference>
<dbReference type="AlphaFoldDB" id="A0A0D7BCA9"/>
<dbReference type="PROSITE" id="PS50157">
    <property type="entry name" value="ZINC_FINGER_C2H2_2"/>
    <property type="match status" value="2"/>
</dbReference>
<feature type="compositionally biased region" description="Low complexity" evidence="7">
    <location>
        <begin position="83"/>
        <end position="94"/>
    </location>
</feature>
<dbReference type="InterPro" id="IPR036236">
    <property type="entry name" value="Znf_C2H2_sf"/>
</dbReference>